<dbReference type="InterPro" id="IPR004372">
    <property type="entry name" value="Ac/propionate_kinase"/>
</dbReference>
<feature type="binding site" evidence="6">
    <location>
        <begin position="206"/>
        <end position="210"/>
    </location>
    <ligand>
        <name>ATP</name>
        <dbReference type="ChEBI" id="CHEBI:30616"/>
    </ligand>
</feature>
<dbReference type="Gene3D" id="3.30.420.40">
    <property type="match status" value="2"/>
</dbReference>
<dbReference type="GO" id="GO:0006083">
    <property type="term" value="P:acetate metabolic process"/>
    <property type="evidence" value="ECO:0007669"/>
    <property type="project" value="TreeGrafter"/>
</dbReference>
<evidence type="ECO:0000256" key="3">
    <source>
        <dbReference type="ARBA" id="ARBA00022741"/>
    </source>
</evidence>
<feature type="active site" description="Proton donor/acceptor" evidence="6">
    <location>
        <position position="148"/>
    </location>
</feature>
<keyword evidence="5 6" id="KW-0067">ATP-binding</keyword>
<dbReference type="Pfam" id="PF00871">
    <property type="entry name" value="Acetate_kinase"/>
    <property type="match status" value="1"/>
</dbReference>
<dbReference type="RefSeq" id="WP_013954593.1">
    <property type="nucleotide sequence ID" value="NZ_CP005933.1"/>
</dbReference>
<feature type="binding site" evidence="6">
    <location>
        <position position="91"/>
    </location>
    <ligand>
        <name>substrate</name>
    </ligand>
</feature>
<accession>A0A059Y339</accession>
<dbReference type="GO" id="GO:0000287">
    <property type="term" value="F:magnesium ion binding"/>
    <property type="evidence" value="ECO:0007669"/>
    <property type="project" value="UniProtKB-UniRule"/>
</dbReference>
<gene>
    <name evidence="6" type="primary">ackA</name>
    <name evidence="8" type="ORF">K668_00725</name>
</gene>
<organism evidence="8 9">
    <name type="scientific">Mycoplasmopsis bovis CQ-W70</name>
    <dbReference type="NCBI Taxonomy" id="1316930"/>
    <lineage>
        <taxon>Bacteria</taxon>
        <taxon>Bacillati</taxon>
        <taxon>Mycoplasmatota</taxon>
        <taxon>Mycoplasmoidales</taxon>
        <taxon>Metamycoplasmataceae</taxon>
        <taxon>Mycoplasmopsis</taxon>
    </lineage>
</organism>
<dbReference type="InterPro" id="IPR000890">
    <property type="entry name" value="Aliphatic_acid_kin_short-chain"/>
</dbReference>
<evidence type="ECO:0000256" key="2">
    <source>
        <dbReference type="ARBA" id="ARBA00022679"/>
    </source>
</evidence>
<dbReference type="PATRIC" id="fig|1316930.3.peg.151"/>
<feature type="binding site" evidence="6">
    <location>
        <begin position="281"/>
        <end position="283"/>
    </location>
    <ligand>
        <name>ATP</name>
        <dbReference type="ChEBI" id="CHEBI:30616"/>
    </ligand>
</feature>
<comment type="pathway">
    <text evidence="6">Metabolic intermediate biosynthesis; acetyl-CoA biosynthesis; acetyl-CoA from acetate: step 1/2.</text>
</comment>
<dbReference type="NCBIfam" id="NF005520">
    <property type="entry name" value="PRK07157.1"/>
    <property type="match status" value="1"/>
</dbReference>
<comment type="function">
    <text evidence="6">Catalyzes the formation of acetyl phosphate from acetate and ATP. Can also catalyze the reverse reaction.</text>
</comment>
<keyword evidence="6" id="KW-0963">Cytoplasm</keyword>
<evidence type="ECO:0000256" key="6">
    <source>
        <dbReference type="HAMAP-Rule" id="MF_00020"/>
    </source>
</evidence>
<dbReference type="UniPathway" id="UPA00340">
    <property type="reaction ID" value="UER00458"/>
</dbReference>
<keyword evidence="6" id="KW-0479">Metal-binding</keyword>
<dbReference type="InterPro" id="IPR023865">
    <property type="entry name" value="Aliphatic_acid_kinase_CS"/>
</dbReference>
<dbReference type="KEGG" id="mbq:K668_00725"/>
<keyword evidence="6" id="KW-0460">Magnesium</keyword>
<comment type="catalytic activity">
    <reaction evidence="6">
        <text>acetate + ATP = acetyl phosphate + ADP</text>
        <dbReference type="Rhea" id="RHEA:11352"/>
        <dbReference type="ChEBI" id="CHEBI:22191"/>
        <dbReference type="ChEBI" id="CHEBI:30089"/>
        <dbReference type="ChEBI" id="CHEBI:30616"/>
        <dbReference type="ChEBI" id="CHEBI:456216"/>
        <dbReference type="EC" id="2.7.2.1"/>
    </reaction>
</comment>
<dbReference type="PANTHER" id="PTHR21060:SF15">
    <property type="entry name" value="ACETATE KINASE-RELATED"/>
    <property type="match status" value="1"/>
</dbReference>
<dbReference type="SMR" id="A0A059Y339"/>
<feature type="site" description="Transition state stabilizer" evidence="6">
    <location>
        <position position="239"/>
    </location>
</feature>
<evidence type="ECO:0000256" key="1">
    <source>
        <dbReference type="ARBA" id="ARBA00008748"/>
    </source>
</evidence>
<reference evidence="8 9" key="1">
    <citation type="submission" date="2013-04" db="EMBL/GenBank/DDBJ databases">
        <authorList>
            <person name="Lin L."/>
            <person name="Zeng Z."/>
            <person name="Xie J."/>
            <person name="Luo L."/>
            <person name="Yang Z."/>
            <person name="Liang W."/>
            <person name="Lin H."/>
            <person name="Dong C."/>
            <person name="Sun Y."/>
        </authorList>
    </citation>
    <scope>NUCLEOTIDE SEQUENCE [LARGE SCALE GENOMIC DNA]</scope>
    <source>
        <strain evidence="8 9">CQ-W70</strain>
    </source>
</reference>
<comment type="similarity">
    <text evidence="1 6 7">Belongs to the acetokinase family.</text>
</comment>
<dbReference type="PRINTS" id="PR00471">
    <property type="entry name" value="ACETATEKNASE"/>
</dbReference>
<dbReference type="GO" id="GO:0005737">
    <property type="term" value="C:cytoplasm"/>
    <property type="evidence" value="ECO:0007669"/>
    <property type="project" value="UniProtKB-SubCell"/>
</dbReference>
<proteinExistence type="inferred from homology"/>
<dbReference type="Proteomes" id="UP000027182">
    <property type="component" value="Chromosome"/>
</dbReference>
<feature type="binding site" evidence="6">
    <location>
        <position position="384"/>
    </location>
    <ligand>
        <name>Mg(2+)</name>
        <dbReference type="ChEBI" id="CHEBI:18420"/>
    </ligand>
</feature>
<feature type="binding site" evidence="6">
    <location>
        <position position="16"/>
    </location>
    <ligand>
        <name>ATP</name>
        <dbReference type="ChEBI" id="CHEBI:30616"/>
    </ligand>
</feature>
<comment type="cofactor">
    <cofactor evidence="6">
        <name>Mg(2+)</name>
        <dbReference type="ChEBI" id="CHEBI:18420"/>
    </cofactor>
    <cofactor evidence="6">
        <name>Mn(2+)</name>
        <dbReference type="ChEBI" id="CHEBI:29035"/>
    </cofactor>
    <text evidence="6">Mg(2+). Can also accept Mn(2+).</text>
</comment>
<comment type="subcellular location">
    <subcellularLocation>
        <location evidence="6">Cytoplasm</location>
    </subcellularLocation>
</comment>
<feature type="site" description="Transition state stabilizer" evidence="6">
    <location>
        <position position="180"/>
    </location>
</feature>
<evidence type="ECO:0000256" key="7">
    <source>
        <dbReference type="RuleBase" id="RU003835"/>
    </source>
</evidence>
<keyword evidence="3 6" id="KW-0547">Nucleotide-binding</keyword>
<dbReference type="CDD" id="cd24010">
    <property type="entry name" value="ASKHA_NBD_AcK_PK"/>
    <property type="match status" value="1"/>
</dbReference>
<dbReference type="EC" id="2.7.2.1" evidence="6"/>
<dbReference type="InterPro" id="IPR043129">
    <property type="entry name" value="ATPase_NBD"/>
</dbReference>
<sequence>MSNKVLVINAGSSSIKLQLLDKEKLNVIASGLAERIGEGGNGNIAIKFNGQKFERSVKLEDHAKAVEHILEIFEENKIISDPKEIELIGFRVVQGGEYFNSSVKLGEKEIELIDEVKMYAPLHNPGALQAIRAFKKVMPHAKLSADFDTAFHTSIPALYSTYPIPYEISEKLKIKRYGAHGISHEYITLKVQELLNKDKVNIINLHIGNGASLCAIKDSKSIDTTMGLTPLAGIMMGSRSGDIDPSIHQFVMKNMNLSIDEFTDILNKKSGMLGVSGISNDLRDILAAMEKKDQRAQFAFDLYCQKIVDFVANYANKLENKIDALVFTAGVGENTPELREQVINSLHFANIKLDKEKNFGKIGEYELISTPDSDVKVYVIRTNEELLIAKHAIELYK</sequence>
<dbReference type="GO" id="GO:0006085">
    <property type="term" value="P:acetyl-CoA biosynthetic process"/>
    <property type="evidence" value="ECO:0007669"/>
    <property type="project" value="UniProtKB-UniRule"/>
</dbReference>
<keyword evidence="4 6" id="KW-0418">Kinase</keyword>
<dbReference type="HAMAP" id="MF_00020">
    <property type="entry name" value="Acetate_kinase"/>
    <property type="match status" value="1"/>
</dbReference>
<feature type="binding site" evidence="6">
    <location>
        <position position="9"/>
    </location>
    <ligand>
        <name>Mg(2+)</name>
        <dbReference type="ChEBI" id="CHEBI:18420"/>
    </ligand>
</feature>
<dbReference type="SUPFAM" id="SSF53067">
    <property type="entry name" value="Actin-like ATPase domain"/>
    <property type="match status" value="2"/>
</dbReference>
<feature type="binding site" evidence="6">
    <location>
        <begin position="330"/>
        <end position="334"/>
    </location>
    <ligand>
        <name>ATP</name>
        <dbReference type="ChEBI" id="CHEBI:30616"/>
    </ligand>
</feature>
<protein>
    <recommendedName>
        <fullName evidence="6">Acetate kinase</fullName>
        <ecNumber evidence="6">2.7.2.1</ecNumber>
    </recommendedName>
    <alternativeName>
        <fullName evidence="6">Acetokinase</fullName>
    </alternativeName>
</protein>
<dbReference type="GO" id="GO:0008776">
    <property type="term" value="F:acetate kinase activity"/>
    <property type="evidence" value="ECO:0007669"/>
    <property type="project" value="UniProtKB-UniRule"/>
</dbReference>
<dbReference type="PANTHER" id="PTHR21060">
    <property type="entry name" value="ACETATE KINASE"/>
    <property type="match status" value="1"/>
</dbReference>
<dbReference type="NCBIfam" id="TIGR00016">
    <property type="entry name" value="ackA"/>
    <property type="match status" value="1"/>
</dbReference>
<name>A0A059Y339_MYCBV</name>
<evidence type="ECO:0000256" key="5">
    <source>
        <dbReference type="ARBA" id="ARBA00022840"/>
    </source>
</evidence>
<dbReference type="PROSITE" id="PS01075">
    <property type="entry name" value="ACETATE_KINASE_1"/>
    <property type="match status" value="1"/>
</dbReference>
<dbReference type="HOGENOM" id="CLU_020352_0_0_14"/>
<dbReference type="AlphaFoldDB" id="A0A059Y339"/>
<keyword evidence="2 6" id="KW-0808">Transferase</keyword>
<dbReference type="GO" id="GO:0005524">
    <property type="term" value="F:ATP binding"/>
    <property type="evidence" value="ECO:0007669"/>
    <property type="project" value="UniProtKB-KW"/>
</dbReference>
<dbReference type="PIRSF" id="PIRSF000722">
    <property type="entry name" value="Acetate_prop_kin"/>
    <property type="match status" value="1"/>
</dbReference>
<evidence type="ECO:0000313" key="8">
    <source>
        <dbReference type="EMBL" id="AIA33735.1"/>
    </source>
</evidence>
<comment type="subunit">
    <text evidence="6">Homodimer.</text>
</comment>
<evidence type="ECO:0000313" key="9">
    <source>
        <dbReference type="Proteomes" id="UP000027182"/>
    </source>
</evidence>
<dbReference type="EMBL" id="CP005933">
    <property type="protein sequence ID" value="AIA33735.1"/>
    <property type="molecule type" value="Genomic_DNA"/>
</dbReference>
<evidence type="ECO:0000256" key="4">
    <source>
        <dbReference type="ARBA" id="ARBA00022777"/>
    </source>
</evidence>